<evidence type="ECO:0000313" key="3">
    <source>
        <dbReference type="EMBL" id="MCP1726641.1"/>
    </source>
</evidence>
<dbReference type="InterPro" id="IPR051785">
    <property type="entry name" value="MMCE/EMCE_epimerase"/>
</dbReference>
<dbReference type="Pfam" id="PF13669">
    <property type="entry name" value="Glyoxalase_4"/>
    <property type="match status" value="1"/>
</dbReference>
<evidence type="ECO:0000259" key="2">
    <source>
        <dbReference type="PROSITE" id="PS51819"/>
    </source>
</evidence>
<gene>
    <name evidence="3" type="ORF">J2T60_000606</name>
</gene>
<dbReference type="PANTHER" id="PTHR43048:SF5">
    <property type="entry name" value="BLR5325 PROTEIN"/>
    <property type="match status" value="1"/>
</dbReference>
<dbReference type="PANTHER" id="PTHR43048">
    <property type="entry name" value="METHYLMALONYL-COA EPIMERASE"/>
    <property type="match status" value="1"/>
</dbReference>
<evidence type="ECO:0000256" key="1">
    <source>
        <dbReference type="ARBA" id="ARBA00022723"/>
    </source>
</evidence>
<dbReference type="EMBL" id="JALJYF010000001">
    <property type="protein sequence ID" value="MCP1726641.1"/>
    <property type="molecule type" value="Genomic_DNA"/>
</dbReference>
<evidence type="ECO:0000313" key="4">
    <source>
        <dbReference type="Proteomes" id="UP001523550"/>
    </source>
</evidence>
<sequence length="165" mass="18427">MAQRLRFAHVNLVARDWRRLADFYERALGCTPLPPERDYAGRELERGTGIPGARLRGVHLRLPGYEEGGGPTLEIFQYDPQGNDPPRQVNRTGFGHICFQVGNVEQAREAILNNGGQPVGDVVTLSPSVSARVTWCYLSDPEGNIIELQRWSPFGFRPASDSHSR</sequence>
<dbReference type="InterPro" id="IPR037523">
    <property type="entry name" value="VOC_core"/>
</dbReference>
<accession>A0ABT1G5R8</accession>
<dbReference type="RefSeq" id="WP_253445252.1">
    <property type="nucleotide sequence ID" value="NZ_JALJYF010000001.1"/>
</dbReference>
<dbReference type="InterPro" id="IPR029068">
    <property type="entry name" value="Glyas_Bleomycin-R_OHBP_Dase"/>
</dbReference>
<protein>
    <submittedName>
        <fullName evidence="3">Catechol 2,3-dioxygenase-like lactoylglutathione lyase family enzyme</fullName>
    </submittedName>
</protein>
<reference evidence="3 4" key="1">
    <citation type="submission" date="2022-03" db="EMBL/GenBank/DDBJ databases">
        <title>Genomic Encyclopedia of Type Strains, Phase III (KMG-III): the genomes of soil and plant-associated and newly described type strains.</title>
        <authorList>
            <person name="Whitman W."/>
        </authorList>
    </citation>
    <scope>NUCLEOTIDE SEQUENCE [LARGE SCALE GENOMIC DNA]</scope>
    <source>
        <strain evidence="3 4">BSker1</strain>
    </source>
</reference>
<dbReference type="Proteomes" id="UP001523550">
    <property type="component" value="Unassembled WGS sequence"/>
</dbReference>
<dbReference type="SUPFAM" id="SSF54593">
    <property type="entry name" value="Glyoxalase/Bleomycin resistance protein/Dihydroxybiphenyl dioxygenase"/>
    <property type="match status" value="1"/>
</dbReference>
<comment type="caution">
    <text evidence="3">The sequence shown here is derived from an EMBL/GenBank/DDBJ whole genome shotgun (WGS) entry which is preliminary data.</text>
</comment>
<keyword evidence="4" id="KW-1185">Reference proteome</keyword>
<feature type="domain" description="VOC" evidence="2">
    <location>
        <begin position="6"/>
        <end position="151"/>
    </location>
</feature>
<organism evidence="3 4">
    <name type="scientific">Natronospira proteinivora</name>
    <dbReference type="NCBI Taxonomy" id="1807133"/>
    <lineage>
        <taxon>Bacteria</taxon>
        <taxon>Pseudomonadati</taxon>
        <taxon>Pseudomonadota</taxon>
        <taxon>Gammaproteobacteria</taxon>
        <taxon>Natronospirales</taxon>
        <taxon>Natronospiraceae</taxon>
        <taxon>Natronospira</taxon>
    </lineage>
</organism>
<name>A0ABT1G5R8_9GAMM</name>
<dbReference type="Gene3D" id="3.10.180.10">
    <property type="entry name" value="2,3-Dihydroxybiphenyl 1,2-Dioxygenase, domain 1"/>
    <property type="match status" value="1"/>
</dbReference>
<dbReference type="PROSITE" id="PS51819">
    <property type="entry name" value="VOC"/>
    <property type="match status" value="1"/>
</dbReference>
<keyword evidence="1" id="KW-0479">Metal-binding</keyword>
<proteinExistence type="predicted"/>